<reference evidence="8" key="1">
    <citation type="submission" date="2013-09" db="EMBL/GenBank/DDBJ databases">
        <title>Corchorus olitorius genome sequencing.</title>
        <authorList>
            <person name="Alam M."/>
            <person name="Haque M.S."/>
            <person name="Islam M.S."/>
            <person name="Emdad E.M."/>
            <person name="Islam M.M."/>
            <person name="Ahmed B."/>
            <person name="Halim A."/>
            <person name="Hossen Q.M.M."/>
            <person name="Hossain M.Z."/>
            <person name="Ahmed R."/>
            <person name="Khan M.M."/>
            <person name="Islam R."/>
            <person name="Rashid M.M."/>
            <person name="Khan S.A."/>
            <person name="Rahman M.S."/>
            <person name="Alam M."/>
            <person name="Yahiya A.S."/>
            <person name="Khan M.S."/>
            <person name="Azam M.S."/>
            <person name="Haque T."/>
            <person name="Lashkar M.Z.H."/>
            <person name="Akhand A.I."/>
            <person name="Morshed G."/>
            <person name="Roy S."/>
            <person name="Uddin K.S."/>
            <person name="Rabeya T."/>
            <person name="Hossain A.S."/>
            <person name="Chowdhury A."/>
            <person name="Snigdha A.R."/>
            <person name="Mortoza M.S."/>
            <person name="Matin S.A."/>
            <person name="Hoque S.M.E."/>
            <person name="Islam M.K."/>
            <person name="Roy D.K."/>
            <person name="Haider R."/>
            <person name="Moosa M.M."/>
            <person name="Elias S.M."/>
            <person name="Hasan A.M."/>
            <person name="Jahan S."/>
            <person name="Shafiuddin M."/>
            <person name="Mahmood N."/>
            <person name="Shommy N.S."/>
        </authorList>
    </citation>
    <scope>NUCLEOTIDE SEQUENCE [LARGE SCALE GENOMIC DNA]</scope>
    <source>
        <strain evidence="8">cv. O-4</strain>
    </source>
</reference>
<feature type="transmembrane region" description="Helical" evidence="6">
    <location>
        <begin position="314"/>
        <end position="333"/>
    </location>
</feature>
<feature type="transmembrane region" description="Helical" evidence="6">
    <location>
        <begin position="481"/>
        <end position="500"/>
    </location>
</feature>
<evidence type="ECO:0000256" key="5">
    <source>
        <dbReference type="ARBA" id="ARBA00023136"/>
    </source>
</evidence>
<dbReference type="InterPro" id="IPR000109">
    <property type="entry name" value="POT_fam"/>
</dbReference>
<accession>A0A1R3H8R2</accession>
<evidence type="ECO:0000256" key="1">
    <source>
        <dbReference type="ARBA" id="ARBA00004141"/>
    </source>
</evidence>
<dbReference type="PANTHER" id="PTHR11654">
    <property type="entry name" value="OLIGOPEPTIDE TRANSPORTER-RELATED"/>
    <property type="match status" value="1"/>
</dbReference>
<keyword evidence="5 6" id="KW-0472">Membrane</keyword>
<comment type="caution">
    <text evidence="7">The sequence shown here is derived from an EMBL/GenBank/DDBJ whole genome shotgun (WGS) entry which is preliminary data.</text>
</comment>
<dbReference type="EMBL" id="AWUE01020729">
    <property type="protein sequence ID" value="OMO66680.1"/>
    <property type="molecule type" value="Genomic_DNA"/>
</dbReference>
<dbReference type="SUPFAM" id="SSF103473">
    <property type="entry name" value="MFS general substrate transporter"/>
    <property type="match status" value="1"/>
</dbReference>
<dbReference type="GO" id="GO:0016020">
    <property type="term" value="C:membrane"/>
    <property type="evidence" value="ECO:0007669"/>
    <property type="project" value="UniProtKB-SubCell"/>
</dbReference>
<comment type="similarity">
    <text evidence="2">Belongs to the major facilitator superfamily. Proton-dependent oligopeptide transporter (POT/PTR) (TC 2.A.17) family.</text>
</comment>
<feature type="transmembrane region" description="Helical" evidence="6">
    <location>
        <begin position="353"/>
        <end position="374"/>
    </location>
</feature>
<dbReference type="AlphaFoldDB" id="A0A1R3H8R2"/>
<keyword evidence="4 6" id="KW-1133">Transmembrane helix</keyword>
<evidence type="ECO:0000256" key="2">
    <source>
        <dbReference type="ARBA" id="ARBA00005982"/>
    </source>
</evidence>
<dbReference type="OrthoDB" id="8904098at2759"/>
<feature type="transmembrane region" description="Helical" evidence="6">
    <location>
        <begin position="85"/>
        <end position="108"/>
    </location>
</feature>
<dbReference type="GO" id="GO:0006857">
    <property type="term" value="P:oligopeptide transport"/>
    <property type="evidence" value="ECO:0007669"/>
    <property type="project" value="InterPro"/>
</dbReference>
<dbReference type="Proteomes" id="UP000187203">
    <property type="component" value="Unassembled WGS sequence"/>
</dbReference>
<dbReference type="PROSITE" id="PS01022">
    <property type="entry name" value="PTR2_1"/>
    <property type="match status" value="1"/>
</dbReference>
<feature type="transmembrane region" description="Helical" evidence="6">
    <location>
        <begin position="525"/>
        <end position="542"/>
    </location>
</feature>
<feature type="transmembrane region" description="Helical" evidence="6">
    <location>
        <begin position="172"/>
        <end position="194"/>
    </location>
</feature>
<feature type="transmembrane region" description="Helical" evidence="6">
    <location>
        <begin position="395"/>
        <end position="416"/>
    </location>
</feature>
<evidence type="ECO:0000256" key="4">
    <source>
        <dbReference type="ARBA" id="ARBA00022989"/>
    </source>
</evidence>
<feature type="transmembrane region" description="Helical" evidence="6">
    <location>
        <begin position="441"/>
        <end position="460"/>
    </location>
</feature>
<dbReference type="Pfam" id="PF00854">
    <property type="entry name" value="PTR2"/>
    <property type="match status" value="1"/>
</dbReference>
<gene>
    <name evidence="7" type="ORF">COLO4_30448</name>
</gene>
<protein>
    <submittedName>
        <fullName evidence="7">Proton-dependent oligopeptide transporter family</fullName>
    </submittedName>
</protein>
<evidence type="ECO:0000256" key="3">
    <source>
        <dbReference type="ARBA" id="ARBA00022692"/>
    </source>
</evidence>
<sequence length="563" mass="62403">MEKGTPQHPQKRQKGGIRTLPFIIANEALEKVPSFALMPSMTLYLKGIFHMNIASLHNLINYWQAFGNLAPVLAAFLADSYLGRFLTVGLGSIFSLLGMIIMWLTSILPQAKPPPCNKLAHETCKSATTGQMAILITALVFMAIGAGGIRTNSMPFGADQLTNKGEKILESYFSWYFAAANLGISLGLTVVVYILQTYGWSIGFGVSTILMSLATLSFYLASPLYIKRKASTSLFTGFAQVVSAAFKNRNLPYPSTKSGCHHGKESDNVMLSDKLKFLNKACIIRNAEHDIGPDGLAVDPWKLCTAQKVEELKALFKVIPIWSTTIIMSITGSQHSFPVLQASSVNRHMFGTFSIPPGSMTVLVYGTIVIWLVLYDRVFIPLASKIKGKQVFLGIRVRMGIGLFFSVIAMSVTAIFESVRRKRAIEQGLLHNPTAMVNMSVYWLFPQFILLGISESFSTLGQFEFYHREFPKTMKSIGNSLFFLSLAAAHLMNNVLFNVVNKVTSSGGKTSWVADNLNEARFDKFYWLLAILSFFNLFYYIVCSRSYGSTAEVVDEGYDSDEE</sequence>
<dbReference type="Gene3D" id="1.20.1250.20">
    <property type="entry name" value="MFS general substrate transporter like domains"/>
    <property type="match status" value="1"/>
</dbReference>
<evidence type="ECO:0000256" key="6">
    <source>
        <dbReference type="SAM" id="Phobius"/>
    </source>
</evidence>
<feature type="transmembrane region" description="Helical" evidence="6">
    <location>
        <begin position="200"/>
        <end position="221"/>
    </location>
</feature>
<evidence type="ECO:0000313" key="7">
    <source>
        <dbReference type="EMBL" id="OMO66680.1"/>
    </source>
</evidence>
<dbReference type="InterPro" id="IPR018456">
    <property type="entry name" value="PTR2_symporter_CS"/>
</dbReference>
<dbReference type="GO" id="GO:0022857">
    <property type="term" value="F:transmembrane transporter activity"/>
    <property type="evidence" value="ECO:0007669"/>
    <property type="project" value="InterPro"/>
</dbReference>
<name>A0A1R3H8R2_9ROSI</name>
<organism evidence="7 8">
    <name type="scientific">Corchorus olitorius</name>
    <dbReference type="NCBI Taxonomy" id="93759"/>
    <lineage>
        <taxon>Eukaryota</taxon>
        <taxon>Viridiplantae</taxon>
        <taxon>Streptophyta</taxon>
        <taxon>Embryophyta</taxon>
        <taxon>Tracheophyta</taxon>
        <taxon>Spermatophyta</taxon>
        <taxon>Magnoliopsida</taxon>
        <taxon>eudicotyledons</taxon>
        <taxon>Gunneridae</taxon>
        <taxon>Pentapetalae</taxon>
        <taxon>rosids</taxon>
        <taxon>malvids</taxon>
        <taxon>Malvales</taxon>
        <taxon>Malvaceae</taxon>
        <taxon>Grewioideae</taxon>
        <taxon>Apeibeae</taxon>
        <taxon>Corchorus</taxon>
    </lineage>
</organism>
<dbReference type="STRING" id="93759.A0A1R3H8R2"/>
<feature type="transmembrane region" description="Helical" evidence="6">
    <location>
        <begin position="128"/>
        <end position="151"/>
    </location>
</feature>
<dbReference type="InterPro" id="IPR036259">
    <property type="entry name" value="MFS_trans_sf"/>
</dbReference>
<keyword evidence="8" id="KW-1185">Reference proteome</keyword>
<evidence type="ECO:0000313" key="8">
    <source>
        <dbReference type="Proteomes" id="UP000187203"/>
    </source>
</evidence>
<keyword evidence="3 6" id="KW-0812">Transmembrane</keyword>
<comment type="subcellular location">
    <subcellularLocation>
        <location evidence="1">Membrane</location>
        <topology evidence="1">Multi-pass membrane protein</topology>
    </subcellularLocation>
</comment>
<proteinExistence type="inferred from homology"/>
<feature type="transmembrane region" description="Helical" evidence="6">
    <location>
        <begin position="60"/>
        <end position="78"/>
    </location>
</feature>